<dbReference type="FunCoup" id="A0A409VM97">
    <property type="interactions" value="53"/>
</dbReference>
<dbReference type="GO" id="GO:0000172">
    <property type="term" value="C:ribonuclease MRP complex"/>
    <property type="evidence" value="ECO:0007669"/>
    <property type="project" value="TreeGrafter"/>
</dbReference>
<comment type="caution">
    <text evidence="2">The sequence shown here is derived from an EMBL/GenBank/DDBJ whole genome shotgun (WGS) entry which is preliminary data.</text>
</comment>
<dbReference type="GO" id="GO:0004526">
    <property type="term" value="F:ribonuclease P activity"/>
    <property type="evidence" value="ECO:0007669"/>
    <property type="project" value="TreeGrafter"/>
</dbReference>
<feature type="region of interest" description="Disordered" evidence="1">
    <location>
        <begin position="1"/>
        <end position="24"/>
    </location>
</feature>
<accession>A0A409VM97</accession>
<dbReference type="GO" id="GO:0005829">
    <property type="term" value="C:cytosol"/>
    <property type="evidence" value="ECO:0007669"/>
    <property type="project" value="TreeGrafter"/>
</dbReference>
<sequence length="298" mass="33510">MDSKIAQTHTHTSNRAKKKDGKDKNDKKVVFKGVLDTPFRITWCTQSSSLYYLLLVIYLSSILRPSMSINSQVSILDELLQSLREIVASTPHNHVTARKRKRTSVEQSATGEDPQPIHKGPQPDLTSHFIIGINSVTRRLESDLRRLRVHQIPEATKDPTSPLKCIFVCRADVNPSLIIDHLPHLVAAYNSRQKNPVLLVPLPEGAEQAIAQTLGVRRAAVLALNSEYRLSEKVNQLLQTVPPLRASWLSGDDDQQSLIPTHTKHLRTTAPRDMKAAKILRNEQRSRAKRQKLDISTS</sequence>
<organism evidence="2 3">
    <name type="scientific">Panaeolus cyanescens</name>
    <dbReference type="NCBI Taxonomy" id="181874"/>
    <lineage>
        <taxon>Eukaryota</taxon>
        <taxon>Fungi</taxon>
        <taxon>Dikarya</taxon>
        <taxon>Basidiomycota</taxon>
        <taxon>Agaricomycotina</taxon>
        <taxon>Agaricomycetes</taxon>
        <taxon>Agaricomycetidae</taxon>
        <taxon>Agaricales</taxon>
        <taxon>Agaricineae</taxon>
        <taxon>Galeropsidaceae</taxon>
        <taxon>Panaeolus</taxon>
    </lineage>
</organism>
<keyword evidence="3" id="KW-1185">Reference proteome</keyword>
<dbReference type="EMBL" id="NHTK01006025">
    <property type="protein sequence ID" value="PPQ67363.1"/>
    <property type="molecule type" value="Genomic_DNA"/>
</dbReference>
<feature type="region of interest" description="Disordered" evidence="1">
    <location>
        <begin position="91"/>
        <end position="124"/>
    </location>
</feature>
<dbReference type="OrthoDB" id="20109at2759"/>
<gene>
    <name evidence="2" type="ORF">CVT24_011546</name>
</gene>
<dbReference type="GO" id="GO:0008033">
    <property type="term" value="P:tRNA processing"/>
    <property type="evidence" value="ECO:0007669"/>
    <property type="project" value="InterPro"/>
</dbReference>
<evidence type="ECO:0000313" key="3">
    <source>
        <dbReference type="Proteomes" id="UP000284842"/>
    </source>
</evidence>
<dbReference type="AlphaFoldDB" id="A0A409VM97"/>
<reference evidence="2 3" key="1">
    <citation type="journal article" date="2018" name="Evol. Lett.">
        <title>Horizontal gene cluster transfer increased hallucinogenic mushroom diversity.</title>
        <authorList>
            <person name="Reynolds H.T."/>
            <person name="Vijayakumar V."/>
            <person name="Gluck-Thaler E."/>
            <person name="Korotkin H.B."/>
            <person name="Matheny P.B."/>
            <person name="Slot J.C."/>
        </authorList>
    </citation>
    <scope>NUCLEOTIDE SEQUENCE [LARGE SCALE GENOMIC DNA]</scope>
    <source>
        <strain evidence="2 3">2629</strain>
    </source>
</reference>
<feature type="compositionally biased region" description="Polar residues" evidence="1">
    <location>
        <begin position="1"/>
        <end position="11"/>
    </location>
</feature>
<dbReference type="PANTHER" id="PTHR28272">
    <property type="entry name" value="RIBONUCLEASES P/MRP PROTEIN SUBUNIT POP3"/>
    <property type="match status" value="1"/>
</dbReference>
<dbReference type="GO" id="GO:0005655">
    <property type="term" value="C:nucleolar ribonuclease P complex"/>
    <property type="evidence" value="ECO:0007669"/>
    <property type="project" value="TreeGrafter"/>
</dbReference>
<dbReference type="GO" id="GO:0000171">
    <property type="term" value="F:ribonuclease MRP activity"/>
    <property type="evidence" value="ECO:0007669"/>
    <property type="project" value="TreeGrafter"/>
</dbReference>
<name>A0A409VM97_9AGAR</name>
<protein>
    <submittedName>
        <fullName evidence="2">Uncharacterized protein</fullName>
    </submittedName>
</protein>
<dbReference type="InParanoid" id="A0A409VM97"/>
<dbReference type="PANTHER" id="PTHR28272:SF1">
    <property type="entry name" value="RIBONUCLEASES P_MRP PROTEIN SUBUNIT POP3"/>
    <property type="match status" value="1"/>
</dbReference>
<dbReference type="GO" id="GO:0006364">
    <property type="term" value="P:rRNA processing"/>
    <property type="evidence" value="ECO:0007669"/>
    <property type="project" value="InterPro"/>
</dbReference>
<dbReference type="GO" id="GO:0034965">
    <property type="term" value="P:intronic box C/D snoRNA processing"/>
    <property type="evidence" value="ECO:0007669"/>
    <property type="project" value="TreeGrafter"/>
</dbReference>
<proteinExistence type="predicted"/>
<dbReference type="Proteomes" id="UP000284842">
    <property type="component" value="Unassembled WGS sequence"/>
</dbReference>
<dbReference type="InterPro" id="IPR013241">
    <property type="entry name" value="RNase_P_Pop3"/>
</dbReference>
<dbReference type="STRING" id="181874.A0A409VM97"/>
<dbReference type="Pfam" id="PF08228">
    <property type="entry name" value="RNase_P_pop3"/>
    <property type="match status" value="1"/>
</dbReference>
<evidence type="ECO:0000313" key="2">
    <source>
        <dbReference type="EMBL" id="PPQ67363.1"/>
    </source>
</evidence>
<evidence type="ECO:0000256" key="1">
    <source>
        <dbReference type="SAM" id="MobiDB-lite"/>
    </source>
</evidence>